<feature type="region of interest" description="Disordered" evidence="1">
    <location>
        <begin position="610"/>
        <end position="635"/>
    </location>
</feature>
<organism evidence="3 4">
    <name type="scientific">Trichogramma brassicae</name>
    <dbReference type="NCBI Taxonomy" id="86971"/>
    <lineage>
        <taxon>Eukaryota</taxon>
        <taxon>Metazoa</taxon>
        <taxon>Ecdysozoa</taxon>
        <taxon>Arthropoda</taxon>
        <taxon>Hexapoda</taxon>
        <taxon>Insecta</taxon>
        <taxon>Pterygota</taxon>
        <taxon>Neoptera</taxon>
        <taxon>Endopterygota</taxon>
        <taxon>Hymenoptera</taxon>
        <taxon>Apocrita</taxon>
        <taxon>Proctotrupomorpha</taxon>
        <taxon>Chalcidoidea</taxon>
        <taxon>Trichogrammatidae</taxon>
        <taxon>Trichogramma</taxon>
    </lineage>
</organism>
<accession>A0A6H5IMB5</accession>
<feature type="transmembrane region" description="Helical" evidence="2">
    <location>
        <begin position="722"/>
        <end position="742"/>
    </location>
</feature>
<feature type="non-terminal residue" evidence="3">
    <location>
        <position position="756"/>
    </location>
</feature>
<evidence type="ECO:0000256" key="2">
    <source>
        <dbReference type="SAM" id="Phobius"/>
    </source>
</evidence>
<gene>
    <name evidence="3" type="ORF">TBRA_LOCUS10186</name>
</gene>
<feature type="region of interest" description="Disordered" evidence="1">
    <location>
        <begin position="54"/>
        <end position="87"/>
    </location>
</feature>
<protein>
    <submittedName>
        <fullName evidence="3">Uncharacterized protein</fullName>
    </submittedName>
</protein>
<feature type="region of interest" description="Disordered" evidence="1">
    <location>
        <begin position="336"/>
        <end position="371"/>
    </location>
</feature>
<feature type="compositionally biased region" description="Basic and acidic residues" evidence="1">
    <location>
        <begin position="617"/>
        <end position="628"/>
    </location>
</feature>
<evidence type="ECO:0000256" key="1">
    <source>
        <dbReference type="SAM" id="MobiDB-lite"/>
    </source>
</evidence>
<sequence>MFRYNECYILADCYWAGNFRCFGSGPLEKDYKLETAKTWRLTHYRSQISWTRCNSTRRPSGPPCTPEKFSKQAARNEKTHRRPERRGEKGRGISFVFLWGRRCAFTETELSRCPNVEPEFFLVPLKASDAPLRENTFSVNGLIRELVFRWLHHDLKPLGGLVLKHERRLLSGSLGPLSPRQCHSSRLDPLPTCTDFSRSACPVLTAPGIGHEQKRTCRNSPHCASSTTSPSVLVRSPGCSVASESRRWPRACVEDGGGGKAKEKKRRESNDGYLFEYDSGVTSPSRDSIDLLVARRASESAGRLPLLSGTCRAVHDCAWPAYEDFESQAQSCTALHVPERRGKRPADSLARRATSRSIESRDGDVTPESYSNKYPSFDSRRFFSFAFPPPPSSTHARGHRRDSDATEQPGSAPTLELEIQLFEVLLKIQNERYSGRIDESGAVITDVNVSHAADRLDDGLEDVHSGTAASQTAVVQFSTHNKTESGCAVSCTPLRSVSQKLSGQCGDVDEAQCGEFRHVLFVRGPIPGAVSTGHADLEKSVHVAEDPDESYGIDEVTEGQVNRIVVVATDRFDPEEQAEGLALFCCASDDPRRRHLTVTSSNKRTNLCVVPDAVSPGDDHAKEGKQEESDPDATNDVAKLTVVRRKRCLLFCHRSETRSEGQGEACRDEGTRCRCTRTACITPLTLNAQLCLTCVKFSKVPSAAGWRLVGNSVAVRSASEIFQYWISTKAICFLIIFAWRVYNFNVVLRYTSQRSI</sequence>
<feature type="region of interest" description="Disordered" evidence="1">
    <location>
        <begin position="388"/>
        <end position="413"/>
    </location>
</feature>
<evidence type="ECO:0000313" key="4">
    <source>
        <dbReference type="Proteomes" id="UP000479190"/>
    </source>
</evidence>
<feature type="compositionally biased region" description="Basic and acidic residues" evidence="1">
    <location>
        <begin position="68"/>
        <end position="77"/>
    </location>
</feature>
<keyword evidence="2" id="KW-1133">Transmembrane helix</keyword>
<keyword evidence="4" id="KW-1185">Reference proteome</keyword>
<dbReference type="Proteomes" id="UP000479190">
    <property type="component" value="Unassembled WGS sequence"/>
</dbReference>
<keyword evidence="2" id="KW-0472">Membrane</keyword>
<reference evidence="3 4" key="1">
    <citation type="submission" date="2020-02" db="EMBL/GenBank/DDBJ databases">
        <authorList>
            <person name="Ferguson B K."/>
        </authorList>
    </citation>
    <scope>NUCLEOTIDE SEQUENCE [LARGE SCALE GENOMIC DNA]</scope>
</reference>
<evidence type="ECO:0000313" key="3">
    <source>
        <dbReference type="EMBL" id="CAB0038401.1"/>
    </source>
</evidence>
<proteinExistence type="predicted"/>
<dbReference type="AlphaFoldDB" id="A0A6H5IMB5"/>
<keyword evidence="2" id="KW-0812">Transmembrane</keyword>
<name>A0A6H5IMB5_9HYME</name>
<feature type="compositionally biased region" description="Basic and acidic residues" evidence="1">
    <location>
        <begin position="337"/>
        <end position="350"/>
    </location>
</feature>
<dbReference type="EMBL" id="CADCXV010000905">
    <property type="protein sequence ID" value="CAB0038401.1"/>
    <property type="molecule type" value="Genomic_DNA"/>
</dbReference>